<feature type="region of interest" description="Disordered" evidence="1">
    <location>
        <begin position="1"/>
        <end position="25"/>
    </location>
</feature>
<reference evidence="2" key="1">
    <citation type="journal article" date="2014" name="Int. J. Syst. Evol. Microbiol.">
        <title>Complete genome sequence of Corynebacterium casei LMG S-19264T (=DSM 44701T), isolated from a smear-ripened cheese.</title>
        <authorList>
            <consortium name="US DOE Joint Genome Institute (JGI-PGF)"/>
            <person name="Walter F."/>
            <person name="Albersmeier A."/>
            <person name="Kalinowski J."/>
            <person name="Ruckert C."/>
        </authorList>
    </citation>
    <scope>NUCLEOTIDE SEQUENCE</scope>
    <source>
        <strain evidence="2">JCM 4386</strain>
    </source>
</reference>
<gene>
    <name evidence="2" type="ORF">GCM10010269_17290</name>
</gene>
<dbReference type="Proteomes" id="UP000606194">
    <property type="component" value="Unassembled WGS sequence"/>
</dbReference>
<name>A0A918FSR0_9ACTN</name>
<comment type="caution">
    <text evidence="2">The sequence shown here is derived from an EMBL/GenBank/DDBJ whole genome shotgun (WGS) entry which is preliminary data.</text>
</comment>
<evidence type="ECO:0000313" key="3">
    <source>
        <dbReference type="Proteomes" id="UP000606194"/>
    </source>
</evidence>
<accession>A0A918FSR0</accession>
<protein>
    <submittedName>
        <fullName evidence="2">Uncharacterized protein</fullName>
    </submittedName>
</protein>
<proteinExistence type="predicted"/>
<evidence type="ECO:0000256" key="1">
    <source>
        <dbReference type="SAM" id="MobiDB-lite"/>
    </source>
</evidence>
<organism evidence="2 3">
    <name type="scientific">Streptomyces humidus</name>
    <dbReference type="NCBI Taxonomy" id="52259"/>
    <lineage>
        <taxon>Bacteria</taxon>
        <taxon>Bacillati</taxon>
        <taxon>Actinomycetota</taxon>
        <taxon>Actinomycetes</taxon>
        <taxon>Kitasatosporales</taxon>
        <taxon>Streptomycetaceae</taxon>
        <taxon>Streptomyces</taxon>
    </lineage>
</organism>
<dbReference type="EMBL" id="BMTL01000006">
    <property type="protein sequence ID" value="GGR78621.1"/>
    <property type="molecule type" value="Genomic_DNA"/>
</dbReference>
<reference evidence="2" key="2">
    <citation type="submission" date="2020-09" db="EMBL/GenBank/DDBJ databases">
        <authorList>
            <person name="Sun Q."/>
            <person name="Ohkuma M."/>
        </authorList>
    </citation>
    <scope>NUCLEOTIDE SEQUENCE</scope>
    <source>
        <strain evidence="2">JCM 4386</strain>
    </source>
</reference>
<sequence>MVPPDVIGATIGDGPPGGARGSRGRAVPGRAPALLRTRPATSVVVPVAFVLGVPVAVVQVVHMVAVPHARVPAALAVPVLVPAVGHVARGLALVPVTAVLPVQMPVVDAVDVVAVVDAVVPAVRAVRVRVGGVFGVGGGHGVLPFGAAGDDVAQAATRTARIG</sequence>
<keyword evidence="3" id="KW-1185">Reference proteome</keyword>
<evidence type="ECO:0000313" key="2">
    <source>
        <dbReference type="EMBL" id="GGR78621.1"/>
    </source>
</evidence>
<dbReference type="AlphaFoldDB" id="A0A918FSR0"/>